<gene>
    <name evidence="1" type="ORF">PPERSA_10264</name>
</gene>
<name>A0A0V0R023_PSEPJ</name>
<proteinExistence type="predicted"/>
<organism evidence="1 2">
    <name type="scientific">Pseudocohnilembus persalinus</name>
    <name type="common">Ciliate</name>
    <dbReference type="NCBI Taxonomy" id="266149"/>
    <lineage>
        <taxon>Eukaryota</taxon>
        <taxon>Sar</taxon>
        <taxon>Alveolata</taxon>
        <taxon>Ciliophora</taxon>
        <taxon>Intramacronucleata</taxon>
        <taxon>Oligohymenophorea</taxon>
        <taxon>Scuticociliatia</taxon>
        <taxon>Philasterida</taxon>
        <taxon>Pseudocohnilembidae</taxon>
        <taxon>Pseudocohnilembus</taxon>
    </lineage>
</organism>
<evidence type="ECO:0000313" key="2">
    <source>
        <dbReference type="Proteomes" id="UP000054937"/>
    </source>
</evidence>
<dbReference type="AlphaFoldDB" id="A0A0V0R023"/>
<keyword evidence="2" id="KW-1185">Reference proteome</keyword>
<protein>
    <submittedName>
        <fullName evidence="1">Uncharacterized protein</fullName>
    </submittedName>
</protein>
<accession>A0A0V0R023</accession>
<comment type="caution">
    <text evidence="1">The sequence shown here is derived from an EMBL/GenBank/DDBJ whole genome shotgun (WGS) entry which is preliminary data.</text>
</comment>
<reference evidence="1 2" key="1">
    <citation type="journal article" date="2015" name="Sci. Rep.">
        <title>Genome of the facultative scuticociliatosis pathogen Pseudocohnilembus persalinus provides insight into its virulence through horizontal gene transfer.</title>
        <authorList>
            <person name="Xiong J."/>
            <person name="Wang G."/>
            <person name="Cheng J."/>
            <person name="Tian M."/>
            <person name="Pan X."/>
            <person name="Warren A."/>
            <person name="Jiang C."/>
            <person name="Yuan D."/>
            <person name="Miao W."/>
        </authorList>
    </citation>
    <scope>NUCLEOTIDE SEQUENCE [LARGE SCALE GENOMIC DNA]</scope>
    <source>
        <strain evidence="1">36N120E</strain>
    </source>
</reference>
<dbReference type="Proteomes" id="UP000054937">
    <property type="component" value="Unassembled WGS sequence"/>
</dbReference>
<evidence type="ECO:0000313" key="1">
    <source>
        <dbReference type="EMBL" id="KRX07876.1"/>
    </source>
</evidence>
<sequence>MNSILNCGKGDTDEKYTNYSVIQNMSFNSLTSEQIEFYNKFCQENSLTDLEIISYDIFEDGDKQNRGIIPLMNKLNETNKLEQQNHIVCTQGLKLLCTFLDHEMNREAELFRRIFSEFSPSYIKLLNLNLHIQGNIQKPCKQYAMKILQTYIDKNPGISEQKILTILNQKRQEYDEFKKWENQRKLCSQKTECYKQSLSKDDLKYLVDSGDDNDGNKNKSLLKKFNTIPNQHEQKIVYFIDLMASLSLKLDITIIPFKHRLCVTLIKIDHYQNDKKHLGARSKVTQYIKHLNEPSVLLLLKEMTGESQQYATNLSYLTQLIEIENEQMQKNKQNTIGCDYEENLNQKIQGQLMLKETNSSQTYYNDMANFVQQYNNKRKQ</sequence>
<dbReference type="EMBL" id="LDAU01000078">
    <property type="protein sequence ID" value="KRX07876.1"/>
    <property type="molecule type" value="Genomic_DNA"/>
</dbReference>
<dbReference type="InParanoid" id="A0A0V0R023"/>